<dbReference type="HOGENOM" id="CLU_070058_2_0_4"/>
<evidence type="ECO:0000313" key="2">
    <source>
        <dbReference type="Proteomes" id="UP000017184"/>
    </source>
</evidence>
<dbReference type="STRING" id="946483.Cenrod_1033"/>
<dbReference type="InterPro" id="IPR025500">
    <property type="entry name" value="DUF4390"/>
</dbReference>
<protein>
    <submittedName>
        <fullName evidence="1">Proline-rich signal peptide protein</fullName>
    </submittedName>
</protein>
<dbReference type="KEGG" id="cbx:Cenrod_1033"/>
<dbReference type="EMBL" id="CP004885">
    <property type="protein sequence ID" value="AGX87131.1"/>
    <property type="molecule type" value="Genomic_DNA"/>
</dbReference>
<dbReference type="AlphaFoldDB" id="U5N6H0"/>
<accession>U5N6H0</accession>
<proteinExistence type="predicted"/>
<name>U5N6H0_9BURK</name>
<keyword evidence="2" id="KW-1185">Reference proteome</keyword>
<gene>
    <name evidence="1" type="ORF">Cenrod_1033</name>
</gene>
<reference evidence="1 2" key="1">
    <citation type="journal article" date="2013" name="Genome Biol.">
        <title>Genomic analysis reveals key aspects of prokaryotic symbiosis in the phototrophic consortium "Chlorochromatium aggregatum".</title>
        <authorList>
            <person name="Liu Z."/>
            <person name="Muller J."/>
            <person name="Li T."/>
            <person name="Alvey R.M."/>
            <person name="Vogl K."/>
            <person name="Frigaard N.U."/>
            <person name="Rockwell N.C."/>
            <person name="Boyd E.S."/>
            <person name="Tomsho L.P."/>
            <person name="Schuster S.C."/>
            <person name="Henke P."/>
            <person name="Rohde M."/>
            <person name="Overmann J."/>
            <person name="Bryant D.A."/>
        </authorList>
    </citation>
    <scope>NUCLEOTIDE SEQUENCE [LARGE SCALE GENOMIC DNA]</scope>
    <source>
        <strain evidence="1">CR</strain>
    </source>
</reference>
<sequence length="190" mass="21137">MLAGCAAVSLAQASSSPSPQVQPCSITLDRHQEGLWLSAQLRFELSAPIVDALQRGIAVFFVARAQVRQYRWYWSDPIVAEAMRYYRLAYQPLTNRWKVHLGFGEINDPALGSSISQSFDTLADALAMIRNIPRWKIAEGAALSDTARYDVAFQFDLDTTQLPRPLQIGTLGTSDWDISLYATRSLASQP</sequence>
<dbReference type="Pfam" id="PF14334">
    <property type="entry name" value="DUF4390"/>
    <property type="match status" value="1"/>
</dbReference>
<dbReference type="Proteomes" id="UP000017184">
    <property type="component" value="Chromosome"/>
</dbReference>
<organism evidence="1 2">
    <name type="scientific">Candidatus Symbiobacter mobilis CR</name>
    <dbReference type="NCBI Taxonomy" id="946483"/>
    <lineage>
        <taxon>Bacteria</taxon>
        <taxon>Pseudomonadati</taxon>
        <taxon>Pseudomonadota</taxon>
        <taxon>Betaproteobacteria</taxon>
        <taxon>Burkholderiales</taxon>
        <taxon>Comamonadaceae</taxon>
    </lineage>
</organism>
<dbReference type="eggNOG" id="ENOG502ZZV8">
    <property type="taxonomic scope" value="Bacteria"/>
</dbReference>
<evidence type="ECO:0000313" key="1">
    <source>
        <dbReference type="EMBL" id="AGX87131.1"/>
    </source>
</evidence>